<feature type="transmembrane region" description="Helical" evidence="2">
    <location>
        <begin position="19"/>
        <end position="40"/>
    </location>
</feature>
<accession>A0A7S0HES8</accession>
<evidence type="ECO:0000256" key="2">
    <source>
        <dbReference type="SAM" id="Phobius"/>
    </source>
</evidence>
<evidence type="ECO:0000313" key="3">
    <source>
        <dbReference type="EMBL" id="CAD8472899.1"/>
    </source>
</evidence>
<keyword evidence="2" id="KW-0472">Membrane</keyword>
<dbReference type="EMBL" id="HBEO01006278">
    <property type="protein sequence ID" value="CAD8472899.1"/>
    <property type="molecule type" value="Transcribed_RNA"/>
</dbReference>
<proteinExistence type="predicted"/>
<feature type="compositionally biased region" description="Low complexity" evidence="1">
    <location>
        <begin position="195"/>
        <end position="213"/>
    </location>
</feature>
<evidence type="ECO:0000256" key="1">
    <source>
        <dbReference type="SAM" id="MobiDB-lite"/>
    </source>
</evidence>
<protein>
    <submittedName>
        <fullName evidence="3">Uncharacterized protein</fullName>
    </submittedName>
</protein>
<keyword evidence="2" id="KW-0812">Transmembrane</keyword>
<keyword evidence="2" id="KW-1133">Transmembrane helix</keyword>
<feature type="region of interest" description="Disordered" evidence="1">
    <location>
        <begin position="150"/>
        <end position="228"/>
    </location>
</feature>
<sequence>MQGHEEAGSSDGYINNSKIVTKFTACLIAMLLFCCCTMLLQGRGRMSEFDMPKVQMLRANSARRSELVESSSDFYQGMANGLEGMLHKLKQMDLGSDVKERQPRVAKKQVSQQKELLNLASSINSKKQGDTANSILRNLQKELFASIDVKQQARDRMRARRLRSPRRPDTRAEGTEVNPQAVKQQRDSYQRRARSSPQKASSLKPKQQLQSLPAPAPPGAAPEEGKLSKKEEIKEELEAAQHVADAAWSGLPPGGEGQEDEKKENIVSSVINSLFTEATGRGVNSENDIAAIHRLQKAYPYNVPGISQTWAKCAKGNQELTAEDKTSCANHFVWLLFRRSLNLASCREDEPDSPFCDPAIMHNPGLDACLNPVLSKPQMHDCILRIMQNQKV</sequence>
<dbReference type="AlphaFoldDB" id="A0A7S0HES8"/>
<name>A0A7S0HES8_9CRYP</name>
<reference evidence="3" key="1">
    <citation type="submission" date="2021-01" db="EMBL/GenBank/DDBJ databases">
        <authorList>
            <person name="Corre E."/>
            <person name="Pelletier E."/>
            <person name="Niang G."/>
            <person name="Scheremetjew M."/>
            <person name="Finn R."/>
            <person name="Kale V."/>
            <person name="Holt S."/>
            <person name="Cochrane G."/>
            <person name="Meng A."/>
            <person name="Brown T."/>
            <person name="Cohen L."/>
        </authorList>
    </citation>
    <scope>NUCLEOTIDE SEQUENCE</scope>
    <source>
        <strain evidence="3">CCMP325</strain>
    </source>
</reference>
<gene>
    <name evidence="3" type="ORF">HPHI1048_LOCUS4438</name>
</gene>
<organism evidence="3">
    <name type="scientific">Hanusia phi</name>
    <dbReference type="NCBI Taxonomy" id="3032"/>
    <lineage>
        <taxon>Eukaryota</taxon>
        <taxon>Cryptophyceae</taxon>
        <taxon>Pyrenomonadales</taxon>
        <taxon>Geminigeraceae</taxon>
        <taxon>Hanusia</taxon>
    </lineage>
</organism>